<dbReference type="PANTHER" id="PTHR30349">
    <property type="entry name" value="PHAGE INTEGRASE-RELATED"/>
    <property type="match status" value="1"/>
</dbReference>
<dbReference type="InterPro" id="IPR010998">
    <property type="entry name" value="Integrase_recombinase_N"/>
</dbReference>
<dbReference type="Gene3D" id="1.10.150.130">
    <property type="match status" value="1"/>
</dbReference>
<dbReference type="PROSITE" id="PS51900">
    <property type="entry name" value="CB"/>
    <property type="match status" value="1"/>
</dbReference>
<dbReference type="Proteomes" id="UP000715095">
    <property type="component" value="Unassembled WGS sequence"/>
</dbReference>
<feature type="domain" description="Tyr recombinase" evidence="6">
    <location>
        <begin position="311"/>
        <end position="519"/>
    </location>
</feature>
<dbReference type="InterPro" id="IPR050090">
    <property type="entry name" value="Tyrosine_recombinase_XerCD"/>
</dbReference>
<dbReference type="PROSITE" id="PS51898">
    <property type="entry name" value="TYR_RECOMBINASE"/>
    <property type="match status" value="1"/>
</dbReference>
<evidence type="ECO:0000313" key="8">
    <source>
        <dbReference type="EMBL" id="MBM6703578.1"/>
    </source>
</evidence>
<dbReference type="InterPro" id="IPR044068">
    <property type="entry name" value="CB"/>
</dbReference>
<organism evidence="8 9">
    <name type="scientific">Sutterella massiliensis</name>
    <dbReference type="NCBI Taxonomy" id="1816689"/>
    <lineage>
        <taxon>Bacteria</taxon>
        <taxon>Pseudomonadati</taxon>
        <taxon>Pseudomonadota</taxon>
        <taxon>Betaproteobacteria</taxon>
        <taxon>Burkholderiales</taxon>
        <taxon>Sutterellaceae</taxon>
        <taxon>Sutterella</taxon>
    </lineage>
</organism>
<comment type="similarity">
    <text evidence="1">Belongs to the 'phage' integrase family.</text>
</comment>
<keyword evidence="2" id="KW-0229">DNA integration</keyword>
<keyword evidence="4" id="KW-0233">DNA recombination</keyword>
<evidence type="ECO:0000256" key="3">
    <source>
        <dbReference type="ARBA" id="ARBA00023125"/>
    </source>
</evidence>
<evidence type="ECO:0000313" key="9">
    <source>
        <dbReference type="Proteomes" id="UP000715095"/>
    </source>
</evidence>
<evidence type="ECO:0000256" key="1">
    <source>
        <dbReference type="ARBA" id="ARBA00008857"/>
    </source>
</evidence>
<dbReference type="CDD" id="cd00397">
    <property type="entry name" value="DNA_BRE_C"/>
    <property type="match status" value="1"/>
</dbReference>
<comment type="caution">
    <text evidence="8">The sequence shown here is derived from an EMBL/GenBank/DDBJ whole genome shotgun (WGS) entry which is preliminary data.</text>
</comment>
<keyword evidence="9" id="KW-1185">Reference proteome</keyword>
<reference evidence="8 9" key="1">
    <citation type="journal article" date="2021" name="Sci. Rep.">
        <title>The distribution of antibiotic resistance genes in chicken gut microbiota commensals.</title>
        <authorList>
            <person name="Juricova H."/>
            <person name="Matiasovicova J."/>
            <person name="Kubasova T."/>
            <person name="Cejkova D."/>
            <person name="Rychlik I."/>
        </authorList>
    </citation>
    <scope>NUCLEOTIDE SEQUENCE [LARGE SCALE GENOMIC DNA]</scope>
    <source>
        <strain evidence="8 9">An829</strain>
    </source>
</reference>
<keyword evidence="3 5" id="KW-0238">DNA-binding</keyword>
<evidence type="ECO:0000256" key="4">
    <source>
        <dbReference type="ARBA" id="ARBA00023172"/>
    </source>
</evidence>
<dbReference type="InterPro" id="IPR011010">
    <property type="entry name" value="DNA_brk_join_enz"/>
</dbReference>
<sequence length="524" mass="57592">MDRLAAALPQRALRYDEALQAVLPADLAQPLAAKGLETLEDLYECAATQGANWFRVFEGIDAQRAQLLMLWLAKFGEAIGEITARFFLPGQAPAGIAGAEPPKGATTPQLAAQSRMNATSTARTLPEYDPQVRPIEEIVLPESLSGANGINRAPLIGCALNADNDLEAIRIWLNARAGNPNTFGNYRKEAERFLLWCLVEKRTALSSIRAGDAAQYLRWLENLGRLDDKAFAAKWREPQSRWLGPKNVPRSHGGWRPFNGPLSVASRRNAIVVVRQLFNFLKKTGYLIFNPFDQVSPKVPLLKGEGAPQAFADRSLTPEQWHAVTARLMLLPEGWPRERMKLILMMGKSLGMRASEMLDARAGWITTRRIGFRERRAIEIVGKGSKVRRLPLNAEQVEIIESALHARNLAGVAGCDPETPLLVNLGRGRNPGGAMSRSGLYRVLEAFFETVANDIAAESPMDAAKLRASSTHWLRHTFAVTALGKMSVNVVQAAMGHASVATTGRYLSPEEEKMSEAMADMKAL</sequence>
<dbReference type="SUPFAM" id="SSF56349">
    <property type="entry name" value="DNA breaking-rejoining enzymes"/>
    <property type="match status" value="1"/>
</dbReference>
<dbReference type="PANTHER" id="PTHR30349:SF41">
    <property type="entry name" value="INTEGRASE_RECOMBINASE PROTEIN MJ0367-RELATED"/>
    <property type="match status" value="1"/>
</dbReference>
<protein>
    <submittedName>
        <fullName evidence="8">Tyrosine-type recombinase/integrase</fullName>
    </submittedName>
</protein>
<proteinExistence type="inferred from homology"/>
<name>A0ABS2DQG1_9BURK</name>
<accession>A0ABS2DQG1</accession>
<gene>
    <name evidence="8" type="ORF">H6A60_03630</name>
</gene>
<dbReference type="Pfam" id="PF12482">
    <property type="entry name" value="DUF3701"/>
    <property type="match status" value="1"/>
</dbReference>
<evidence type="ECO:0000259" key="6">
    <source>
        <dbReference type="PROSITE" id="PS51898"/>
    </source>
</evidence>
<evidence type="ECO:0000256" key="2">
    <source>
        <dbReference type="ARBA" id="ARBA00022908"/>
    </source>
</evidence>
<evidence type="ECO:0000256" key="5">
    <source>
        <dbReference type="PROSITE-ProRule" id="PRU01248"/>
    </source>
</evidence>
<dbReference type="Pfam" id="PF00589">
    <property type="entry name" value="Phage_integrase"/>
    <property type="match status" value="1"/>
</dbReference>
<feature type="domain" description="Core-binding (CB)" evidence="7">
    <location>
        <begin position="163"/>
        <end position="282"/>
    </location>
</feature>
<evidence type="ECO:0000259" key="7">
    <source>
        <dbReference type="PROSITE" id="PS51900"/>
    </source>
</evidence>
<dbReference type="InterPro" id="IPR013762">
    <property type="entry name" value="Integrase-like_cat_sf"/>
</dbReference>
<dbReference type="InterPro" id="IPR002104">
    <property type="entry name" value="Integrase_catalytic"/>
</dbReference>
<dbReference type="InterPro" id="IPR022169">
    <property type="entry name" value="DUF3701"/>
</dbReference>
<dbReference type="Gene3D" id="1.10.443.10">
    <property type="entry name" value="Intergrase catalytic core"/>
    <property type="match status" value="1"/>
</dbReference>
<dbReference type="EMBL" id="JACJJC010000004">
    <property type="protein sequence ID" value="MBM6703578.1"/>
    <property type="molecule type" value="Genomic_DNA"/>
</dbReference>